<accession>A0A6C0CX63</accession>
<organism evidence="3">
    <name type="scientific">viral metagenome</name>
    <dbReference type="NCBI Taxonomy" id="1070528"/>
    <lineage>
        <taxon>unclassified sequences</taxon>
        <taxon>metagenomes</taxon>
        <taxon>organismal metagenomes</taxon>
    </lineage>
</organism>
<dbReference type="PANTHER" id="PTHR46394:SF1">
    <property type="entry name" value="PNPLA DOMAIN-CONTAINING PROTEIN"/>
    <property type="match status" value="1"/>
</dbReference>
<dbReference type="AlphaFoldDB" id="A0A6C0CX63"/>
<keyword evidence="1" id="KW-0443">Lipid metabolism</keyword>
<dbReference type="PANTHER" id="PTHR46394">
    <property type="entry name" value="ANNEXIN"/>
    <property type="match status" value="1"/>
</dbReference>
<dbReference type="PROSITE" id="PS51635">
    <property type="entry name" value="PNPLA"/>
    <property type="match status" value="1"/>
</dbReference>
<feature type="domain" description="PNPLA" evidence="2">
    <location>
        <begin position="5"/>
        <end position="189"/>
    </location>
</feature>
<sequence>MIKHIVINGGGPTGLITYGVLKHLSQNKFFDSNNIETIYGTSIGGIFGVILALNYDWETLDDYILKRPWEKIFKIQPEDFFNLFYSKGLFSFSVVEGFLGKLFEAKDISLDITLKEFYEYTNIVHHFFTVKGDTLESIDISYKTFPDLSLIKALEMTTAFPIFCKPVFYEETCYIDGGLLNNYPVNKCLENEKCEKEEILGIKNTYPINTINLNEKMNLLEYLQTIFGKIINKLQKNHNTDDINIPNEVKCYCDKNITNYETWLNNLIESEKRKELVDYGINCAEQFLEYQKQLS</sequence>
<dbReference type="InterPro" id="IPR002641">
    <property type="entry name" value="PNPLA_dom"/>
</dbReference>
<name>A0A6C0CX63_9ZZZZ</name>
<reference evidence="3" key="1">
    <citation type="journal article" date="2020" name="Nature">
        <title>Giant virus diversity and host interactions through global metagenomics.</title>
        <authorList>
            <person name="Schulz F."/>
            <person name="Roux S."/>
            <person name="Paez-Espino D."/>
            <person name="Jungbluth S."/>
            <person name="Walsh D.A."/>
            <person name="Denef V.J."/>
            <person name="McMahon K.D."/>
            <person name="Konstantinidis K.T."/>
            <person name="Eloe-Fadrosh E.A."/>
            <person name="Kyrpides N.C."/>
            <person name="Woyke T."/>
        </authorList>
    </citation>
    <scope>NUCLEOTIDE SEQUENCE</scope>
    <source>
        <strain evidence="3">GVMAG-M-3300023109-53</strain>
    </source>
</reference>
<evidence type="ECO:0000313" key="3">
    <source>
        <dbReference type="EMBL" id="QHT08813.1"/>
    </source>
</evidence>
<protein>
    <recommendedName>
        <fullName evidence="2">PNPLA domain-containing protein</fullName>
    </recommendedName>
</protein>
<dbReference type="Pfam" id="PF01734">
    <property type="entry name" value="Patatin"/>
    <property type="match status" value="1"/>
</dbReference>
<dbReference type="EMBL" id="MN739501">
    <property type="protein sequence ID" value="QHT08813.1"/>
    <property type="molecule type" value="Genomic_DNA"/>
</dbReference>
<dbReference type="Gene3D" id="3.40.1090.10">
    <property type="entry name" value="Cytosolic phospholipase A2 catalytic domain"/>
    <property type="match status" value="1"/>
</dbReference>
<dbReference type="SUPFAM" id="SSF52151">
    <property type="entry name" value="FabD/lysophospholipase-like"/>
    <property type="match status" value="1"/>
</dbReference>
<evidence type="ECO:0000259" key="2">
    <source>
        <dbReference type="PROSITE" id="PS51635"/>
    </source>
</evidence>
<proteinExistence type="predicted"/>
<dbReference type="GO" id="GO:0006629">
    <property type="term" value="P:lipid metabolic process"/>
    <property type="evidence" value="ECO:0007669"/>
    <property type="project" value="UniProtKB-KW"/>
</dbReference>
<dbReference type="InterPro" id="IPR016035">
    <property type="entry name" value="Acyl_Trfase/lysoPLipase"/>
</dbReference>
<evidence type="ECO:0000256" key="1">
    <source>
        <dbReference type="ARBA" id="ARBA00023098"/>
    </source>
</evidence>
<dbReference type="InterPro" id="IPR052580">
    <property type="entry name" value="Lipid_Hydrolase"/>
</dbReference>